<dbReference type="AlphaFoldDB" id="D5QBN4"/>
<name>D5QBN4_NOVHA</name>
<comment type="caution">
    <text evidence="1">The sequence shown here is derived from an EMBL/GenBank/DDBJ whole genome shotgun (WGS) entry which is preliminary data.</text>
</comment>
<evidence type="ECO:0000313" key="2">
    <source>
        <dbReference type="Proteomes" id="UP000006468"/>
    </source>
</evidence>
<evidence type="ECO:0000313" key="1">
    <source>
        <dbReference type="EMBL" id="EFG85720.1"/>
    </source>
</evidence>
<dbReference type="HOGENOM" id="CLU_2916556_0_0_5"/>
<protein>
    <submittedName>
        <fullName evidence="1">Uncharacterized protein</fullName>
    </submittedName>
</protein>
<dbReference type="Proteomes" id="UP000006468">
    <property type="component" value="Chromosome"/>
</dbReference>
<proteinExistence type="predicted"/>
<dbReference type="EMBL" id="ADTV01000004">
    <property type="protein sequence ID" value="EFG85720.1"/>
    <property type="molecule type" value="Genomic_DNA"/>
</dbReference>
<organism evidence="1 2">
    <name type="scientific">Novacetimonas hansenii ATCC 23769</name>
    <dbReference type="NCBI Taxonomy" id="714995"/>
    <lineage>
        <taxon>Bacteria</taxon>
        <taxon>Pseudomonadati</taxon>
        <taxon>Pseudomonadota</taxon>
        <taxon>Alphaproteobacteria</taxon>
        <taxon>Acetobacterales</taxon>
        <taxon>Acetobacteraceae</taxon>
        <taxon>Novacetimonas</taxon>
    </lineage>
</organism>
<reference evidence="1 2" key="1">
    <citation type="journal article" date="2010" name="J. Bacteriol.">
        <title>Genome sequence of a cellulose-producing bacterium, Gluconacetobacter hansenii ATCC 23769.</title>
        <authorList>
            <person name="Iyer P.R."/>
            <person name="Geib S.M."/>
            <person name="Catchmark J."/>
            <person name="Kao T.H."/>
            <person name="Tien M."/>
        </authorList>
    </citation>
    <scope>NUCLEOTIDE SEQUENCE [LARGE SCALE GENOMIC DNA]</scope>
    <source>
        <strain evidence="1 2">ATCC 23769</strain>
    </source>
</reference>
<gene>
    <name evidence="1" type="ORF">GXY_02641</name>
</gene>
<sequence>MWDPGNGFSANLQVTPPLPQVGMASENVYFIYYQRLILMKQALRPRACKIPIVKVAACCLS</sequence>
<accession>D5QBN4</accession>